<protein>
    <submittedName>
        <fullName evidence="1">Uncharacterized protein</fullName>
    </submittedName>
</protein>
<evidence type="ECO:0000313" key="1">
    <source>
        <dbReference type="EMBL" id="RPA78522.1"/>
    </source>
</evidence>
<dbReference type="Proteomes" id="UP000275078">
    <property type="component" value="Unassembled WGS sequence"/>
</dbReference>
<dbReference type="EMBL" id="ML119710">
    <property type="protein sequence ID" value="RPA78522.1"/>
    <property type="molecule type" value="Genomic_DNA"/>
</dbReference>
<gene>
    <name evidence="1" type="ORF">BJ508DRAFT_329148</name>
</gene>
<name>A0A3N4HXD6_ASCIM</name>
<sequence length="141" mass="14971">MSKRRNVELLPRLRLQHLFNHQRHHYRKTPSALQPSTTPHFRGLHEVGLIPAGCALGDGSVTFGATTFDNTILRGLHEVGLIPAGCARGDGSATFGATTFDNTILRGLHEVGLIPAGCALGNGSATFGATTFDNTTLPEPS</sequence>
<evidence type="ECO:0000313" key="2">
    <source>
        <dbReference type="Proteomes" id="UP000275078"/>
    </source>
</evidence>
<organism evidence="1 2">
    <name type="scientific">Ascobolus immersus RN42</name>
    <dbReference type="NCBI Taxonomy" id="1160509"/>
    <lineage>
        <taxon>Eukaryota</taxon>
        <taxon>Fungi</taxon>
        <taxon>Dikarya</taxon>
        <taxon>Ascomycota</taxon>
        <taxon>Pezizomycotina</taxon>
        <taxon>Pezizomycetes</taxon>
        <taxon>Pezizales</taxon>
        <taxon>Ascobolaceae</taxon>
        <taxon>Ascobolus</taxon>
    </lineage>
</organism>
<reference evidence="1 2" key="1">
    <citation type="journal article" date="2018" name="Nat. Ecol. Evol.">
        <title>Pezizomycetes genomes reveal the molecular basis of ectomycorrhizal truffle lifestyle.</title>
        <authorList>
            <person name="Murat C."/>
            <person name="Payen T."/>
            <person name="Noel B."/>
            <person name="Kuo A."/>
            <person name="Morin E."/>
            <person name="Chen J."/>
            <person name="Kohler A."/>
            <person name="Krizsan K."/>
            <person name="Balestrini R."/>
            <person name="Da Silva C."/>
            <person name="Montanini B."/>
            <person name="Hainaut M."/>
            <person name="Levati E."/>
            <person name="Barry K.W."/>
            <person name="Belfiori B."/>
            <person name="Cichocki N."/>
            <person name="Clum A."/>
            <person name="Dockter R.B."/>
            <person name="Fauchery L."/>
            <person name="Guy J."/>
            <person name="Iotti M."/>
            <person name="Le Tacon F."/>
            <person name="Lindquist E.A."/>
            <person name="Lipzen A."/>
            <person name="Malagnac F."/>
            <person name="Mello A."/>
            <person name="Molinier V."/>
            <person name="Miyauchi S."/>
            <person name="Poulain J."/>
            <person name="Riccioni C."/>
            <person name="Rubini A."/>
            <person name="Sitrit Y."/>
            <person name="Splivallo R."/>
            <person name="Traeger S."/>
            <person name="Wang M."/>
            <person name="Zifcakova L."/>
            <person name="Wipf D."/>
            <person name="Zambonelli A."/>
            <person name="Paolocci F."/>
            <person name="Nowrousian M."/>
            <person name="Ottonello S."/>
            <person name="Baldrian P."/>
            <person name="Spatafora J.W."/>
            <person name="Henrissat B."/>
            <person name="Nagy L.G."/>
            <person name="Aury J.M."/>
            <person name="Wincker P."/>
            <person name="Grigoriev I.V."/>
            <person name="Bonfante P."/>
            <person name="Martin F.M."/>
        </authorList>
    </citation>
    <scope>NUCLEOTIDE SEQUENCE [LARGE SCALE GENOMIC DNA]</scope>
    <source>
        <strain evidence="1 2">RN42</strain>
    </source>
</reference>
<proteinExistence type="predicted"/>
<dbReference type="AlphaFoldDB" id="A0A3N4HXD6"/>
<accession>A0A3N4HXD6</accession>
<keyword evidence="2" id="KW-1185">Reference proteome</keyword>